<dbReference type="Gene3D" id="1.10.238.20">
    <property type="entry name" value="Pheromone/general odorant binding protein domain"/>
    <property type="match status" value="1"/>
</dbReference>
<organism evidence="4 5">
    <name type="scientific">Frankliniella fusca</name>
    <dbReference type="NCBI Taxonomy" id="407009"/>
    <lineage>
        <taxon>Eukaryota</taxon>
        <taxon>Metazoa</taxon>
        <taxon>Ecdysozoa</taxon>
        <taxon>Arthropoda</taxon>
        <taxon>Hexapoda</taxon>
        <taxon>Insecta</taxon>
        <taxon>Pterygota</taxon>
        <taxon>Neoptera</taxon>
        <taxon>Paraneoptera</taxon>
        <taxon>Thysanoptera</taxon>
        <taxon>Terebrantia</taxon>
        <taxon>Thripoidea</taxon>
        <taxon>Thripidae</taxon>
        <taxon>Frankliniella</taxon>
    </lineage>
</organism>
<evidence type="ECO:0000256" key="2">
    <source>
        <dbReference type="ARBA" id="ARBA00008098"/>
    </source>
</evidence>
<keyword evidence="5" id="KW-1185">Reference proteome</keyword>
<dbReference type="Proteomes" id="UP001219518">
    <property type="component" value="Unassembled WGS sequence"/>
</dbReference>
<name>A0AAE1GV32_9NEOP</name>
<accession>A0AAE1GV32</accession>
<comment type="caution">
    <text evidence="4">The sequence shown here is derived from an EMBL/GenBank/DDBJ whole genome shotgun (WGS) entry which is preliminary data.</text>
</comment>
<evidence type="ECO:0000313" key="5">
    <source>
        <dbReference type="Proteomes" id="UP001219518"/>
    </source>
</evidence>
<dbReference type="PANTHER" id="PTHR21066:SF18">
    <property type="entry name" value="ODORANT-BINDING PROTEIN 73A, ISOFORM B"/>
    <property type="match status" value="1"/>
</dbReference>
<reference evidence="4" key="2">
    <citation type="journal article" date="2023" name="BMC Genomics">
        <title>Pest status, molecular evolution, and epigenetic factors derived from the genome assembly of Frankliniella fusca, a thysanopteran phytovirus vector.</title>
        <authorList>
            <person name="Catto M.A."/>
            <person name="Labadie P.E."/>
            <person name="Jacobson A.L."/>
            <person name="Kennedy G.G."/>
            <person name="Srinivasan R."/>
            <person name="Hunt B.G."/>
        </authorList>
    </citation>
    <scope>NUCLEOTIDE SEQUENCE</scope>
    <source>
        <strain evidence="4">PL_HMW_Pooled</strain>
    </source>
</reference>
<proteinExistence type="inferred from homology"/>
<reference evidence="4" key="1">
    <citation type="submission" date="2021-07" db="EMBL/GenBank/DDBJ databases">
        <authorList>
            <person name="Catto M.A."/>
            <person name="Jacobson A."/>
            <person name="Kennedy G."/>
            <person name="Labadie P."/>
            <person name="Hunt B.G."/>
            <person name="Srinivasan R."/>
        </authorList>
    </citation>
    <scope>NUCLEOTIDE SEQUENCE</scope>
    <source>
        <strain evidence="4">PL_HMW_Pooled</strain>
        <tissue evidence="4">Head</tissue>
    </source>
</reference>
<dbReference type="Pfam" id="PF01395">
    <property type="entry name" value="PBP_GOBP"/>
    <property type="match status" value="1"/>
</dbReference>
<sequence>MVRYRAAACSVAQARLHFWSGLLAPGADNRTEEPPPAPAQPSPADMQVLTVAVLVLAALAAVEAAAPQLVRGRCATPPAAPQRIEKVINECQEDIKLSILEEALSVLGESTDIISREAKGRQPGKSRARRQAFTDDERRIAGCLLHCVYKKVKALNSAGLPTGEGLVKLYAEGVQDASYFLATAQAVNHCLGAAQQQGRLLPQAVKEPGQKCYLAYDLFECVSDQIIEYCGASP</sequence>
<protein>
    <submittedName>
        <fullName evidence="4">General odorant-binding protein 70</fullName>
    </submittedName>
</protein>
<dbReference type="InterPro" id="IPR006170">
    <property type="entry name" value="PBP/GOBP"/>
</dbReference>
<evidence type="ECO:0000256" key="1">
    <source>
        <dbReference type="ARBA" id="ARBA00004613"/>
    </source>
</evidence>
<dbReference type="AlphaFoldDB" id="A0AAE1GV32"/>
<keyword evidence="3" id="KW-0964">Secreted</keyword>
<dbReference type="SUPFAM" id="SSF47565">
    <property type="entry name" value="Insect pheromone/odorant-binding proteins"/>
    <property type="match status" value="1"/>
</dbReference>
<dbReference type="InterPro" id="IPR036728">
    <property type="entry name" value="PBP_GOBP_sf"/>
</dbReference>
<dbReference type="GO" id="GO:0005549">
    <property type="term" value="F:odorant binding"/>
    <property type="evidence" value="ECO:0007669"/>
    <property type="project" value="InterPro"/>
</dbReference>
<dbReference type="PANTHER" id="PTHR21066">
    <property type="entry name" value="ODORANT-BINDING PROTEIN 59A-RELATED"/>
    <property type="match status" value="1"/>
</dbReference>
<dbReference type="InterPro" id="IPR052295">
    <property type="entry name" value="Odorant-binding_protein"/>
</dbReference>
<evidence type="ECO:0000313" key="4">
    <source>
        <dbReference type="EMBL" id="KAK3909895.1"/>
    </source>
</evidence>
<gene>
    <name evidence="4" type="ORF">KUF71_019904</name>
</gene>
<dbReference type="CDD" id="cd23992">
    <property type="entry name" value="PBP_GOBP"/>
    <property type="match status" value="1"/>
</dbReference>
<comment type="subcellular location">
    <subcellularLocation>
        <location evidence="1">Secreted</location>
    </subcellularLocation>
</comment>
<dbReference type="GO" id="GO:0005576">
    <property type="term" value="C:extracellular region"/>
    <property type="evidence" value="ECO:0007669"/>
    <property type="project" value="UniProtKB-SubCell"/>
</dbReference>
<evidence type="ECO:0000256" key="3">
    <source>
        <dbReference type="ARBA" id="ARBA00022525"/>
    </source>
</evidence>
<dbReference type="EMBL" id="JAHWGI010000134">
    <property type="protein sequence ID" value="KAK3909895.1"/>
    <property type="molecule type" value="Genomic_DNA"/>
</dbReference>
<comment type="similarity">
    <text evidence="2">Belongs to the PBP/GOBP family.</text>
</comment>